<dbReference type="InterPro" id="IPR018181">
    <property type="entry name" value="Heat_shock_70_CS"/>
</dbReference>
<dbReference type="AlphaFoldDB" id="A0A388M9T3"/>
<dbReference type="Pfam" id="PF00012">
    <property type="entry name" value="HSP70"/>
    <property type="match status" value="1"/>
</dbReference>
<evidence type="ECO:0000256" key="1">
    <source>
        <dbReference type="ARBA" id="ARBA00022741"/>
    </source>
</evidence>
<reference evidence="4 5" key="1">
    <citation type="journal article" date="2018" name="Cell">
        <title>The Chara Genome: Secondary Complexity and Implications for Plant Terrestrialization.</title>
        <authorList>
            <person name="Nishiyama T."/>
            <person name="Sakayama H."/>
            <person name="Vries J.D."/>
            <person name="Buschmann H."/>
            <person name="Saint-Marcoux D."/>
            <person name="Ullrich K.K."/>
            <person name="Haas F.B."/>
            <person name="Vanderstraeten L."/>
            <person name="Becker D."/>
            <person name="Lang D."/>
            <person name="Vosolsobe S."/>
            <person name="Rombauts S."/>
            <person name="Wilhelmsson P.K.I."/>
            <person name="Janitza P."/>
            <person name="Kern R."/>
            <person name="Heyl A."/>
            <person name="Rumpler F."/>
            <person name="Villalobos L.I.A.C."/>
            <person name="Clay J.M."/>
            <person name="Skokan R."/>
            <person name="Toyoda A."/>
            <person name="Suzuki Y."/>
            <person name="Kagoshima H."/>
            <person name="Schijlen E."/>
            <person name="Tajeshwar N."/>
            <person name="Catarino B."/>
            <person name="Hetherington A.J."/>
            <person name="Saltykova A."/>
            <person name="Bonnot C."/>
            <person name="Breuninger H."/>
            <person name="Symeonidi A."/>
            <person name="Radhakrishnan G.V."/>
            <person name="Van Nieuwerburgh F."/>
            <person name="Deforce D."/>
            <person name="Chang C."/>
            <person name="Karol K.G."/>
            <person name="Hedrich R."/>
            <person name="Ulvskov P."/>
            <person name="Glockner G."/>
            <person name="Delwiche C.F."/>
            <person name="Petrasek J."/>
            <person name="Van de Peer Y."/>
            <person name="Friml J."/>
            <person name="Beilby M."/>
            <person name="Dolan L."/>
            <person name="Kohara Y."/>
            <person name="Sugano S."/>
            <person name="Fujiyama A."/>
            <person name="Delaux P.-M."/>
            <person name="Quint M."/>
            <person name="TheiBen G."/>
            <person name="Hagemann M."/>
            <person name="Harholt J."/>
            <person name="Dunand C."/>
            <person name="Zachgo S."/>
            <person name="Langdale J."/>
            <person name="Maumus F."/>
            <person name="Straeten D.V.D."/>
            <person name="Gould S.B."/>
            <person name="Rensing S.A."/>
        </authorList>
    </citation>
    <scope>NUCLEOTIDE SEQUENCE [LARGE SCALE GENOMIC DNA]</scope>
    <source>
        <strain evidence="4 5">S276</strain>
    </source>
</reference>
<dbReference type="SUPFAM" id="SSF100920">
    <property type="entry name" value="Heat shock protein 70kD (HSP70), peptide-binding domain"/>
    <property type="match status" value="1"/>
</dbReference>
<evidence type="ECO:0000313" key="5">
    <source>
        <dbReference type="Proteomes" id="UP000265515"/>
    </source>
</evidence>
<evidence type="ECO:0000256" key="3">
    <source>
        <dbReference type="RuleBase" id="RU003322"/>
    </source>
</evidence>
<dbReference type="Proteomes" id="UP000265515">
    <property type="component" value="Unassembled WGS sequence"/>
</dbReference>
<evidence type="ECO:0000256" key="2">
    <source>
        <dbReference type="ARBA" id="ARBA00022840"/>
    </source>
</evidence>
<dbReference type="EMBL" id="BFEA01000883">
    <property type="protein sequence ID" value="GBG91219.1"/>
    <property type="molecule type" value="Genomic_DNA"/>
</dbReference>
<dbReference type="Gene3D" id="2.60.34.10">
    <property type="entry name" value="Substrate Binding Domain Of DNAk, Chain A, domain 1"/>
    <property type="match status" value="1"/>
</dbReference>
<dbReference type="Gramene" id="GBG91219">
    <property type="protein sequence ID" value="GBG91219"/>
    <property type="gene ID" value="CBR_g52101"/>
</dbReference>
<keyword evidence="2 3" id="KW-0067">ATP-binding</keyword>
<evidence type="ECO:0000313" key="4">
    <source>
        <dbReference type="EMBL" id="GBG91219.1"/>
    </source>
</evidence>
<dbReference type="Gene3D" id="3.90.640.10">
    <property type="entry name" value="Actin, Chain A, domain 4"/>
    <property type="match status" value="1"/>
</dbReference>
<dbReference type="GO" id="GO:0140662">
    <property type="term" value="F:ATP-dependent protein folding chaperone"/>
    <property type="evidence" value="ECO:0007669"/>
    <property type="project" value="InterPro"/>
</dbReference>
<dbReference type="SUPFAM" id="SSF53067">
    <property type="entry name" value="Actin-like ATPase domain"/>
    <property type="match status" value="2"/>
</dbReference>
<dbReference type="PROSITE" id="PS01036">
    <property type="entry name" value="HSP70_3"/>
    <property type="match status" value="1"/>
</dbReference>
<dbReference type="GO" id="GO:0005524">
    <property type="term" value="F:ATP binding"/>
    <property type="evidence" value="ECO:0007669"/>
    <property type="project" value="UniProtKB-KW"/>
</dbReference>
<dbReference type="InterPro" id="IPR043129">
    <property type="entry name" value="ATPase_NBD"/>
</dbReference>
<comment type="caution">
    <text evidence="4">The sequence shown here is derived from an EMBL/GenBank/DDBJ whole genome shotgun (WGS) entry which is preliminary data.</text>
</comment>
<dbReference type="PROSITE" id="PS00297">
    <property type="entry name" value="HSP70_1"/>
    <property type="match status" value="1"/>
</dbReference>
<keyword evidence="1 3" id="KW-0547">Nucleotide-binding</keyword>
<comment type="similarity">
    <text evidence="3">Belongs to the heat shock protein 70 family.</text>
</comment>
<sequence>MEPVSEAVIGIDLGTSNCCVAVFHNGMVEVIPNETGSRTTPSFVAFTDSEQECLVGEAAKRYGQKHPEQCIYEVKRLMGKAFLDADVQMDFRRWPFKVVAGPSREALIEVPRLPQSYGKHGRHFRPEEISAMLLKEMKKIAEDFTNHPNIRDAVITVPAYFNDSQRQATKDAGEMAGLNVLRLINEPTSAAMAYVHQRVIGTNCQDKRILVFDLGGGTFDVSIISVTSGTDLVSRFVVNGVAGDGHLGGADFDSRVVWFLANEFKKETGHEVLNNQRSLLKLKQAAEVAKHGLSSVLSVDVDVERVHGEHDIQMELPRAQFELLIEDHMTKCLAVVREALGIANVSEADIAHVVLVGGSTRIPRVRDMLAQFFGRQPLLCTNVDEAVAYGAALMAGLLGSRCDEAPAISVEDVATLSIGVKSNLDQMNVIIPRNTLLPATGSECFSTSFDYQTSLSFHLYEGERALCSYNRFLGVFQLQGIPPMRASGQPVVRLILNVDGNGILHARAEATGLVGFISAESTFNGSLDKEKASMIVQEAQSSRQTDDAIREAFCERQRLRDLALQMRDELPVIMPPSKRELMTQRTNEVLTWLSYEQHLARTEDYRGLYEMLMTARHAVAEPPQDCACCPCIRI</sequence>
<dbReference type="STRING" id="69332.A0A388M9T3"/>
<dbReference type="PROSITE" id="PS00329">
    <property type="entry name" value="HSP70_2"/>
    <property type="match status" value="1"/>
</dbReference>
<gene>
    <name evidence="4" type="ORF">CBR_g52101</name>
</gene>
<accession>A0A388M9T3</accession>
<keyword evidence="5" id="KW-1185">Reference proteome</keyword>
<dbReference type="InterPro" id="IPR013126">
    <property type="entry name" value="Hsp_70_fam"/>
</dbReference>
<dbReference type="InterPro" id="IPR029047">
    <property type="entry name" value="HSP70_peptide-bd_sf"/>
</dbReference>
<dbReference type="Gene3D" id="3.30.420.40">
    <property type="match status" value="2"/>
</dbReference>
<dbReference type="FunFam" id="3.90.640.10:FF:000003">
    <property type="entry name" value="Molecular chaperone DnaK"/>
    <property type="match status" value="1"/>
</dbReference>
<dbReference type="PANTHER" id="PTHR19375">
    <property type="entry name" value="HEAT SHOCK PROTEIN 70KDA"/>
    <property type="match status" value="1"/>
</dbReference>
<proteinExistence type="inferred from homology"/>
<name>A0A388M9T3_CHABU</name>
<dbReference type="PRINTS" id="PR00301">
    <property type="entry name" value="HEATSHOCK70"/>
</dbReference>
<dbReference type="CDD" id="cd24028">
    <property type="entry name" value="ASKHA_NBD_HSP70_HSPA1-like"/>
    <property type="match status" value="1"/>
</dbReference>
<protein>
    <submittedName>
        <fullName evidence="4">Uncharacterized protein</fullName>
    </submittedName>
</protein>
<organism evidence="4 5">
    <name type="scientific">Chara braunii</name>
    <name type="common">Braun's stonewort</name>
    <dbReference type="NCBI Taxonomy" id="69332"/>
    <lineage>
        <taxon>Eukaryota</taxon>
        <taxon>Viridiplantae</taxon>
        <taxon>Streptophyta</taxon>
        <taxon>Charophyceae</taxon>
        <taxon>Charales</taxon>
        <taxon>Characeae</taxon>
        <taxon>Chara</taxon>
    </lineage>
</organism>
<dbReference type="FunFam" id="3.30.420.40:FF:000004">
    <property type="entry name" value="Molecular chaperone DnaK"/>
    <property type="match status" value="1"/>
</dbReference>